<evidence type="ECO:0000256" key="2">
    <source>
        <dbReference type="ARBA" id="ARBA00004953"/>
    </source>
</evidence>
<dbReference type="HAMAP" id="MF_00024">
    <property type="entry name" value="CobD_CbiB"/>
    <property type="match status" value="1"/>
</dbReference>
<comment type="pathway">
    <text evidence="2 9">Cofactor biosynthesis; adenosylcobalamin biosynthesis.</text>
</comment>
<evidence type="ECO:0000256" key="7">
    <source>
        <dbReference type="ARBA" id="ARBA00022989"/>
    </source>
</evidence>
<dbReference type="RefSeq" id="WP_038074524.1">
    <property type="nucleotide sequence ID" value="NZ_AUND01000007.1"/>
</dbReference>
<dbReference type="GO" id="GO:0048472">
    <property type="term" value="F:threonine-phosphate decarboxylase activity"/>
    <property type="evidence" value="ECO:0007669"/>
    <property type="project" value="InterPro"/>
</dbReference>
<feature type="transmembrane region" description="Helical" evidence="9">
    <location>
        <begin position="57"/>
        <end position="74"/>
    </location>
</feature>
<evidence type="ECO:0000256" key="6">
    <source>
        <dbReference type="ARBA" id="ARBA00022692"/>
    </source>
</evidence>
<dbReference type="InterPro" id="IPR004485">
    <property type="entry name" value="Cobalamin_biosynth_CobD/CbiB"/>
</dbReference>
<dbReference type="Pfam" id="PF03186">
    <property type="entry name" value="CobD_Cbib"/>
    <property type="match status" value="1"/>
</dbReference>
<comment type="caution">
    <text evidence="9">Lacks conserved residue(s) required for the propagation of feature annotation.</text>
</comment>
<keyword evidence="11" id="KW-1185">Reference proteome</keyword>
<dbReference type="AlphaFoldDB" id="A0A074JZQ6"/>
<feature type="transmembrane region" description="Helical" evidence="9">
    <location>
        <begin position="293"/>
        <end position="313"/>
    </location>
</feature>
<evidence type="ECO:0000256" key="4">
    <source>
        <dbReference type="ARBA" id="ARBA00022475"/>
    </source>
</evidence>
<gene>
    <name evidence="9" type="primary">cobD</name>
    <name evidence="10" type="ORF">TP2_17150</name>
</gene>
<dbReference type="PANTHER" id="PTHR34308:SF1">
    <property type="entry name" value="COBALAMIN BIOSYNTHESIS PROTEIN CBIB"/>
    <property type="match status" value="1"/>
</dbReference>
<dbReference type="PANTHER" id="PTHR34308">
    <property type="entry name" value="COBALAMIN BIOSYNTHESIS PROTEIN CBIB"/>
    <property type="match status" value="1"/>
</dbReference>
<keyword evidence="6 9" id="KW-0812">Transmembrane</keyword>
<evidence type="ECO:0000256" key="9">
    <source>
        <dbReference type="HAMAP-Rule" id="MF_00024"/>
    </source>
</evidence>
<evidence type="ECO:0000256" key="8">
    <source>
        <dbReference type="ARBA" id="ARBA00023136"/>
    </source>
</evidence>
<keyword evidence="7 9" id="KW-1133">Transmembrane helix</keyword>
<evidence type="ECO:0000256" key="1">
    <source>
        <dbReference type="ARBA" id="ARBA00004651"/>
    </source>
</evidence>
<organism evidence="10 11">
    <name type="scientific">Thioclava pacifica DSM 10166</name>
    <dbReference type="NCBI Taxonomy" id="1353537"/>
    <lineage>
        <taxon>Bacteria</taxon>
        <taxon>Pseudomonadati</taxon>
        <taxon>Pseudomonadota</taxon>
        <taxon>Alphaproteobacteria</taxon>
        <taxon>Rhodobacterales</taxon>
        <taxon>Paracoccaceae</taxon>
        <taxon>Thioclava</taxon>
    </lineage>
</organism>
<sequence>MNFAAMMLVAMAFDLAFGWPKALFERIGHPVTWLGALIGVLEARLSREGTNRRARGVVTALFVTGVAAGLGAVAQALLPAGWLGMVIGGALAWPLVALRSMHDHVARVAKPLISGDLTGARHAVAMIVGRDPAQLDEAGVARAALESLAENSSDGIVAPLFWGALLGLPGIAGYKAINTLDSMIGHRNARYEAFGWASARIDDGVNLLPARLTGALFALASGARAKAAFRVMRRDASAHRSPNAGWPEAALAGVLGVRLSGPRIYGDRIAQEPWLNGAAPDPGPRDLARGLALYTRAMGLGAVLLGLVAWAIWRG</sequence>
<dbReference type="Proteomes" id="UP000027432">
    <property type="component" value="Unassembled WGS sequence"/>
</dbReference>
<proteinExistence type="inferred from homology"/>
<dbReference type="GO" id="GO:0009236">
    <property type="term" value="P:cobalamin biosynthetic process"/>
    <property type="evidence" value="ECO:0007669"/>
    <property type="project" value="UniProtKB-UniRule"/>
</dbReference>
<keyword evidence="4 9" id="KW-1003">Cell membrane</keyword>
<keyword evidence="5 9" id="KW-0169">Cobalamin biosynthesis</keyword>
<comment type="similarity">
    <text evidence="3 9">Belongs to the CobD/CbiB family.</text>
</comment>
<dbReference type="EMBL" id="AUND01000007">
    <property type="protein sequence ID" value="KEO54842.1"/>
    <property type="molecule type" value="Genomic_DNA"/>
</dbReference>
<accession>A0A074JZQ6</accession>
<dbReference type="STRING" id="1353537.TP2_17150"/>
<comment type="subcellular location">
    <subcellularLocation>
        <location evidence="1 9">Cell membrane</location>
        <topology evidence="1 9">Multi-pass membrane protein</topology>
    </subcellularLocation>
</comment>
<evidence type="ECO:0000313" key="10">
    <source>
        <dbReference type="EMBL" id="KEO54842.1"/>
    </source>
</evidence>
<comment type="caution">
    <text evidence="10">The sequence shown here is derived from an EMBL/GenBank/DDBJ whole genome shotgun (WGS) entry which is preliminary data.</text>
</comment>
<dbReference type="GO" id="GO:0015420">
    <property type="term" value="F:ABC-type vitamin B12 transporter activity"/>
    <property type="evidence" value="ECO:0007669"/>
    <property type="project" value="UniProtKB-UniRule"/>
</dbReference>
<protein>
    <recommendedName>
        <fullName evidence="9">Cobalamin biosynthesis protein CobD</fullName>
    </recommendedName>
</protein>
<keyword evidence="8 9" id="KW-0472">Membrane</keyword>
<dbReference type="NCBIfam" id="TIGR00380">
    <property type="entry name" value="cobal_cbiB"/>
    <property type="match status" value="1"/>
</dbReference>
<comment type="function">
    <text evidence="9">Converts cobyric acid to cobinamide by the addition of aminopropanol on the F carboxylic group.</text>
</comment>
<name>A0A074JZQ6_9RHOB</name>
<dbReference type="OrthoDB" id="9811967at2"/>
<reference evidence="10 11" key="1">
    <citation type="submission" date="2013-07" db="EMBL/GenBank/DDBJ databases">
        <title>Thioclava pacifica DSM 10166 Genome Sequencing.</title>
        <authorList>
            <person name="Lai Q."/>
            <person name="Shao Z."/>
        </authorList>
    </citation>
    <scope>NUCLEOTIDE SEQUENCE [LARGE SCALE GENOMIC DNA]</scope>
    <source>
        <strain evidence="10 11">DSM 10166</strain>
    </source>
</reference>
<dbReference type="UniPathway" id="UPA00148"/>
<dbReference type="GO" id="GO:0005886">
    <property type="term" value="C:plasma membrane"/>
    <property type="evidence" value="ECO:0007669"/>
    <property type="project" value="UniProtKB-SubCell"/>
</dbReference>
<evidence type="ECO:0000313" key="11">
    <source>
        <dbReference type="Proteomes" id="UP000027432"/>
    </source>
</evidence>
<dbReference type="eggNOG" id="COG1270">
    <property type="taxonomic scope" value="Bacteria"/>
</dbReference>
<evidence type="ECO:0000256" key="5">
    <source>
        <dbReference type="ARBA" id="ARBA00022573"/>
    </source>
</evidence>
<evidence type="ECO:0000256" key="3">
    <source>
        <dbReference type="ARBA" id="ARBA00006263"/>
    </source>
</evidence>